<feature type="domain" description="Glycosyltransferase 2-like" evidence="5">
    <location>
        <begin position="4"/>
        <end position="141"/>
    </location>
</feature>
<dbReference type="RefSeq" id="WP_179754174.1">
    <property type="nucleotide sequence ID" value="NZ_JACCBU010000001.1"/>
</dbReference>
<protein>
    <submittedName>
        <fullName evidence="6">GT2 family glycosyltransferase</fullName>
    </submittedName>
</protein>
<keyword evidence="4 6" id="KW-0808">Transferase</keyword>
<dbReference type="PANTHER" id="PTHR43179:SF12">
    <property type="entry name" value="GALACTOFURANOSYLTRANSFERASE GLFT2"/>
    <property type="match status" value="1"/>
</dbReference>
<dbReference type="Proteomes" id="UP000569914">
    <property type="component" value="Unassembled WGS sequence"/>
</dbReference>
<evidence type="ECO:0000259" key="5">
    <source>
        <dbReference type="Pfam" id="PF00535"/>
    </source>
</evidence>
<comment type="caution">
    <text evidence="6">The sequence shown here is derived from an EMBL/GenBank/DDBJ whole genome shotgun (WGS) entry which is preliminary data.</text>
</comment>
<evidence type="ECO:0000256" key="4">
    <source>
        <dbReference type="ARBA" id="ARBA00022679"/>
    </source>
</evidence>
<organism evidence="6 7">
    <name type="scientific">Microlunatus parietis</name>
    <dbReference type="NCBI Taxonomy" id="682979"/>
    <lineage>
        <taxon>Bacteria</taxon>
        <taxon>Bacillati</taxon>
        <taxon>Actinomycetota</taxon>
        <taxon>Actinomycetes</taxon>
        <taxon>Propionibacteriales</taxon>
        <taxon>Propionibacteriaceae</taxon>
        <taxon>Microlunatus</taxon>
    </lineage>
</organism>
<evidence type="ECO:0000313" key="6">
    <source>
        <dbReference type="EMBL" id="NYE72996.1"/>
    </source>
</evidence>
<evidence type="ECO:0000256" key="2">
    <source>
        <dbReference type="ARBA" id="ARBA00006739"/>
    </source>
</evidence>
<keyword evidence="3" id="KW-0328">Glycosyltransferase</keyword>
<dbReference type="AlphaFoldDB" id="A0A7Y9IAH8"/>
<dbReference type="InterPro" id="IPR029044">
    <property type="entry name" value="Nucleotide-diphossugar_trans"/>
</dbReference>
<dbReference type="PANTHER" id="PTHR43179">
    <property type="entry name" value="RHAMNOSYLTRANSFERASE WBBL"/>
    <property type="match status" value="1"/>
</dbReference>
<name>A0A7Y9IAH8_9ACTN</name>
<dbReference type="Gene3D" id="3.90.550.10">
    <property type="entry name" value="Spore Coat Polysaccharide Biosynthesis Protein SpsA, Chain A"/>
    <property type="match status" value="1"/>
</dbReference>
<dbReference type="CDD" id="cd00761">
    <property type="entry name" value="Glyco_tranf_GTA_type"/>
    <property type="match status" value="1"/>
</dbReference>
<comment type="pathway">
    <text evidence="1">Cell wall biogenesis; cell wall polysaccharide biosynthesis.</text>
</comment>
<evidence type="ECO:0000313" key="7">
    <source>
        <dbReference type="Proteomes" id="UP000569914"/>
    </source>
</evidence>
<dbReference type="InterPro" id="IPR001173">
    <property type="entry name" value="Glyco_trans_2-like"/>
</dbReference>
<dbReference type="GO" id="GO:0016757">
    <property type="term" value="F:glycosyltransferase activity"/>
    <property type="evidence" value="ECO:0007669"/>
    <property type="project" value="UniProtKB-KW"/>
</dbReference>
<gene>
    <name evidence="6" type="ORF">BKA15_004325</name>
</gene>
<dbReference type="Pfam" id="PF00535">
    <property type="entry name" value="Glycos_transf_2"/>
    <property type="match status" value="1"/>
</dbReference>
<keyword evidence="7" id="KW-1185">Reference proteome</keyword>
<comment type="similarity">
    <text evidence="2">Belongs to the glycosyltransferase 2 family.</text>
</comment>
<dbReference type="SUPFAM" id="SSF53448">
    <property type="entry name" value="Nucleotide-diphospho-sugar transferases"/>
    <property type="match status" value="1"/>
</dbReference>
<proteinExistence type="inferred from homology"/>
<reference evidence="6 7" key="1">
    <citation type="submission" date="2020-07" db="EMBL/GenBank/DDBJ databases">
        <title>Sequencing the genomes of 1000 actinobacteria strains.</title>
        <authorList>
            <person name="Klenk H.-P."/>
        </authorList>
    </citation>
    <scope>NUCLEOTIDE SEQUENCE [LARGE SCALE GENOMIC DNA]</scope>
    <source>
        <strain evidence="6 7">DSM 22083</strain>
    </source>
</reference>
<evidence type="ECO:0000256" key="1">
    <source>
        <dbReference type="ARBA" id="ARBA00004776"/>
    </source>
</evidence>
<accession>A0A7Y9IAH8</accession>
<evidence type="ECO:0000256" key="3">
    <source>
        <dbReference type="ARBA" id="ARBA00022676"/>
    </source>
</evidence>
<dbReference type="EMBL" id="JACCBU010000001">
    <property type="protein sequence ID" value="NYE72996.1"/>
    <property type="molecule type" value="Genomic_DNA"/>
</dbReference>
<sequence>MKITVGILTFRRPESLARSLPVVLDQLGRNPDLDAEVLVVDNDPAGSARAITESVPGKALRYLVEPEPGIAAARNRVLAETTGSRLLIFLDDDEVPEPGWFDALLRTWRAAGRPAAVMGRVQSVFDHDVDPWVAAGEFFRRRRMPSGTELDAAAAGNLLLDLDQVRRTGVRFDPGLGLGGGEDTLFTRQLHAAGGRIVWCDESVAVDTVPAGRTTRRWVKARSWSQGNNQVAVELRLARGPLGRALVRARAVLGGAVRVSGGMARAFAGVMTRSLRHRARGIRTACRGGGMIAGALGARYREYARDA</sequence>